<evidence type="ECO:0000313" key="2">
    <source>
        <dbReference type="Proteomes" id="UP000683360"/>
    </source>
</evidence>
<name>A0A8S3V390_MYTED</name>
<keyword evidence="2" id="KW-1185">Reference proteome</keyword>
<accession>A0A8S3V390</accession>
<dbReference type="AlphaFoldDB" id="A0A8S3V390"/>
<reference evidence="1" key="1">
    <citation type="submission" date="2021-03" db="EMBL/GenBank/DDBJ databases">
        <authorList>
            <person name="Bekaert M."/>
        </authorList>
    </citation>
    <scope>NUCLEOTIDE SEQUENCE</scope>
</reference>
<dbReference type="OrthoDB" id="5950246at2759"/>
<evidence type="ECO:0008006" key="3">
    <source>
        <dbReference type="Google" id="ProtNLM"/>
    </source>
</evidence>
<organism evidence="1 2">
    <name type="scientific">Mytilus edulis</name>
    <name type="common">Blue mussel</name>
    <dbReference type="NCBI Taxonomy" id="6550"/>
    <lineage>
        <taxon>Eukaryota</taxon>
        <taxon>Metazoa</taxon>
        <taxon>Spiralia</taxon>
        <taxon>Lophotrochozoa</taxon>
        <taxon>Mollusca</taxon>
        <taxon>Bivalvia</taxon>
        <taxon>Autobranchia</taxon>
        <taxon>Pteriomorphia</taxon>
        <taxon>Mytilida</taxon>
        <taxon>Mytiloidea</taxon>
        <taxon>Mytilidae</taxon>
        <taxon>Mytilinae</taxon>
        <taxon>Mytilus</taxon>
    </lineage>
</organism>
<dbReference type="Proteomes" id="UP000683360">
    <property type="component" value="Unassembled WGS sequence"/>
</dbReference>
<proteinExistence type="predicted"/>
<gene>
    <name evidence="1" type="ORF">MEDL_60966</name>
</gene>
<dbReference type="EMBL" id="CAJPWZ010002965">
    <property type="protein sequence ID" value="CAG2249158.1"/>
    <property type="molecule type" value="Genomic_DNA"/>
</dbReference>
<comment type="caution">
    <text evidence="1">The sequence shown here is derived from an EMBL/GenBank/DDBJ whole genome shotgun (WGS) entry which is preliminary data.</text>
</comment>
<protein>
    <recommendedName>
        <fullName evidence="3">Mab-21-like nucleotidyltransferase domain-containing protein</fullName>
    </recommendedName>
</protein>
<evidence type="ECO:0000313" key="1">
    <source>
        <dbReference type="EMBL" id="CAG2249158.1"/>
    </source>
</evidence>
<sequence>MQHELELKEVSVSLYKYMCEKVVGSENVVRYRRLYCKLNDEIFDDSSSAIISSGSKAEGLDLPGSDYDIMFLVKSWLVYETKPSDDEDVIVLDTDNALPGFALLKVSDNTAFPCPITVTANGNYIANVDWLKFILGKEDDILCSIHGPSLSNSALHDTDLVFCFKCHTWPTIAKNWLLRYRPSEWPSQDVIYNVVDHGVLVVPIGSKFPSSDDFTDTGNLGRHHPQALFYFLQFLYSRKQSNPRATQSALQLLKQTIEDDCDKSIHFLGLMSTYQLLVKASELSYDIDEDLMCFSKNIKEIKMSEKYDIFMKFVLKDGEIIKIIEFM</sequence>